<comment type="pathway">
    <text evidence="11">Porphyrin-containing compound metabolism.</text>
</comment>
<keyword evidence="5 12" id="KW-1133">Transmembrane helix</keyword>
<dbReference type="Pfam" id="PF02628">
    <property type="entry name" value="COX15-CtaA"/>
    <property type="match status" value="1"/>
</dbReference>
<evidence type="ECO:0000256" key="6">
    <source>
        <dbReference type="ARBA" id="ARBA00023002"/>
    </source>
</evidence>
<feature type="transmembrane region" description="Helical" evidence="12">
    <location>
        <begin position="178"/>
        <end position="196"/>
    </location>
</feature>
<proteinExistence type="predicted"/>
<gene>
    <name evidence="13" type="ORF">LCGC14_0063250</name>
</gene>
<keyword evidence="3 12" id="KW-0812">Transmembrane</keyword>
<name>A0A0F9Y3T4_9ZZZZ</name>
<dbReference type="GO" id="GO:0016491">
    <property type="term" value="F:oxidoreductase activity"/>
    <property type="evidence" value="ECO:0007669"/>
    <property type="project" value="UniProtKB-KW"/>
</dbReference>
<feature type="transmembrane region" description="Helical" evidence="12">
    <location>
        <begin position="305"/>
        <end position="325"/>
    </location>
</feature>
<evidence type="ECO:0000256" key="5">
    <source>
        <dbReference type="ARBA" id="ARBA00022989"/>
    </source>
</evidence>
<feature type="transmembrane region" description="Helical" evidence="12">
    <location>
        <begin position="250"/>
        <end position="271"/>
    </location>
</feature>
<evidence type="ECO:0000313" key="13">
    <source>
        <dbReference type="EMBL" id="KKO06517.1"/>
    </source>
</evidence>
<keyword evidence="7" id="KW-0408">Iron</keyword>
<evidence type="ECO:0000256" key="3">
    <source>
        <dbReference type="ARBA" id="ARBA00022692"/>
    </source>
</evidence>
<evidence type="ECO:0000256" key="9">
    <source>
        <dbReference type="ARBA" id="ARBA00023136"/>
    </source>
</evidence>
<protein>
    <recommendedName>
        <fullName evidence="14">Cytochrome oxidase assembly protein</fullName>
    </recommendedName>
</protein>
<accession>A0A0F9Y3T4</accession>
<organism evidence="13">
    <name type="scientific">marine sediment metagenome</name>
    <dbReference type="NCBI Taxonomy" id="412755"/>
    <lineage>
        <taxon>unclassified sequences</taxon>
        <taxon>metagenomes</taxon>
        <taxon>ecological metagenomes</taxon>
    </lineage>
</organism>
<dbReference type="EMBL" id="LAZR01000015">
    <property type="protein sequence ID" value="KKO06517.1"/>
    <property type="molecule type" value="Genomic_DNA"/>
</dbReference>
<evidence type="ECO:0000256" key="11">
    <source>
        <dbReference type="ARBA" id="ARBA00023444"/>
    </source>
</evidence>
<dbReference type="AlphaFoldDB" id="A0A0F9Y3T4"/>
<comment type="caution">
    <text evidence="13">The sequence shown here is derived from an EMBL/GenBank/DDBJ whole genome shotgun (WGS) entry which is preliminary data.</text>
</comment>
<keyword evidence="10" id="KW-1015">Disulfide bond</keyword>
<dbReference type="InterPro" id="IPR003780">
    <property type="entry name" value="COX15/CtaA_fam"/>
</dbReference>
<feature type="transmembrane region" description="Helical" evidence="12">
    <location>
        <begin position="106"/>
        <end position="127"/>
    </location>
</feature>
<comment type="subcellular location">
    <subcellularLocation>
        <location evidence="1">Membrane</location>
        <topology evidence="1">Multi-pass membrane protein</topology>
    </subcellularLocation>
</comment>
<evidence type="ECO:0000256" key="10">
    <source>
        <dbReference type="ARBA" id="ARBA00023157"/>
    </source>
</evidence>
<keyword evidence="4" id="KW-0479">Metal-binding</keyword>
<keyword evidence="2" id="KW-1003">Cell membrane</keyword>
<evidence type="ECO:0000256" key="4">
    <source>
        <dbReference type="ARBA" id="ARBA00022723"/>
    </source>
</evidence>
<feature type="transmembrane region" description="Helical" evidence="12">
    <location>
        <begin position="278"/>
        <end position="299"/>
    </location>
</feature>
<dbReference type="GO" id="GO:0016020">
    <property type="term" value="C:membrane"/>
    <property type="evidence" value="ECO:0007669"/>
    <property type="project" value="UniProtKB-SubCell"/>
</dbReference>
<evidence type="ECO:0000256" key="8">
    <source>
        <dbReference type="ARBA" id="ARBA00023133"/>
    </source>
</evidence>
<dbReference type="GO" id="GO:0006784">
    <property type="term" value="P:heme A biosynthetic process"/>
    <property type="evidence" value="ECO:0007669"/>
    <property type="project" value="InterPro"/>
</dbReference>
<evidence type="ECO:0000256" key="1">
    <source>
        <dbReference type="ARBA" id="ARBA00004141"/>
    </source>
</evidence>
<dbReference type="GO" id="GO:0046872">
    <property type="term" value="F:metal ion binding"/>
    <property type="evidence" value="ECO:0007669"/>
    <property type="project" value="UniProtKB-KW"/>
</dbReference>
<dbReference type="PANTHER" id="PTHR35457:SF1">
    <property type="entry name" value="HEME A SYNTHASE"/>
    <property type="match status" value="1"/>
</dbReference>
<dbReference type="InterPro" id="IPR050450">
    <property type="entry name" value="COX15/CtaA_HemeA_synthase"/>
</dbReference>
<evidence type="ECO:0000256" key="12">
    <source>
        <dbReference type="SAM" id="Phobius"/>
    </source>
</evidence>
<reference evidence="13" key="1">
    <citation type="journal article" date="2015" name="Nature">
        <title>Complex archaea that bridge the gap between prokaryotes and eukaryotes.</title>
        <authorList>
            <person name="Spang A."/>
            <person name="Saw J.H."/>
            <person name="Jorgensen S.L."/>
            <person name="Zaremba-Niedzwiedzka K."/>
            <person name="Martijn J."/>
            <person name="Lind A.E."/>
            <person name="van Eijk R."/>
            <person name="Schleper C."/>
            <person name="Guy L."/>
            <person name="Ettema T.J."/>
        </authorList>
    </citation>
    <scope>NUCLEOTIDE SEQUENCE</scope>
</reference>
<keyword evidence="8" id="KW-0350">Heme biosynthesis</keyword>
<keyword evidence="6" id="KW-0560">Oxidoreductase</keyword>
<feature type="transmembrane region" description="Helical" evidence="12">
    <location>
        <begin position="133"/>
        <end position="157"/>
    </location>
</feature>
<evidence type="ECO:0008006" key="14">
    <source>
        <dbReference type="Google" id="ProtNLM"/>
    </source>
</evidence>
<keyword evidence="9 12" id="KW-0472">Membrane</keyword>
<evidence type="ECO:0000256" key="2">
    <source>
        <dbReference type="ARBA" id="ARBA00022475"/>
    </source>
</evidence>
<dbReference type="PANTHER" id="PTHR35457">
    <property type="entry name" value="HEME A SYNTHASE"/>
    <property type="match status" value="1"/>
</dbReference>
<feature type="transmembrane region" description="Helical" evidence="12">
    <location>
        <begin position="81"/>
        <end position="99"/>
    </location>
</feature>
<evidence type="ECO:0000256" key="7">
    <source>
        <dbReference type="ARBA" id="ARBA00023004"/>
    </source>
</evidence>
<sequence length="348" mass="36906">MAMRKPGYIFAVAALALGFVVVILGAYTRLVHAGLGCPDWPGCYGFLSVPQSESSIELAQMRFPDDPVEVFKAWAEMIHRYAAGLLGMVILGLAIFALTQRRRPGYPVGLSLGLLALVICQAMFGMWTVTLKLWPQVVTAHLMGGFATLSLLLLLSLRLSGSLQPLVPTRSVAAARTLARVVLLVVIGQIVLGGWTSSNYAAVACVDLPTCHGEWWPDMNFAAGFNVFHEIGPNYLGGVLDGPGRTAIHFSHRLGAVITSLLVLLLAWKLASAGLGKLAGLLVAALVTQVSLGITNVLAHLPLAVAVAHNAVGAILLLIMVAVNYRLRAPARHGYPAANESRSALASH</sequence>